<reference evidence="1" key="1">
    <citation type="submission" date="2021-01" db="EMBL/GenBank/DDBJ databases">
        <authorList>
            <consortium name="Genoscope - CEA"/>
            <person name="William W."/>
        </authorList>
    </citation>
    <scope>NUCLEOTIDE SEQUENCE</scope>
</reference>
<dbReference type="EMBL" id="CAJJDO010000095">
    <property type="protein sequence ID" value="CAD8190195.1"/>
    <property type="molecule type" value="Genomic_DNA"/>
</dbReference>
<comment type="caution">
    <text evidence="1">The sequence shown here is derived from an EMBL/GenBank/DDBJ whole genome shotgun (WGS) entry which is preliminary data.</text>
</comment>
<evidence type="ECO:0000313" key="1">
    <source>
        <dbReference type="EMBL" id="CAD8190195.1"/>
    </source>
</evidence>
<accession>A0A8S1WP15</accession>
<dbReference type="Proteomes" id="UP000689195">
    <property type="component" value="Unassembled WGS sequence"/>
</dbReference>
<proteinExistence type="predicted"/>
<organism evidence="1 2">
    <name type="scientific">Paramecium pentaurelia</name>
    <dbReference type="NCBI Taxonomy" id="43138"/>
    <lineage>
        <taxon>Eukaryota</taxon>
        <taxon>Sar</taxon>
        <taxon>Alveolata</taxon>
        <taxon>Ciliophora</taxon>
        <taxon>Intramacronucleata</taxon>
        <taxon>Oligohymenophorea</taxon>
        <taxon>Peniculida</taxon>
        <taxon>Parameciidae</taxon>
        <taxon>Paramecium</taxon>
    </lineage>
</organism>
<protein>
    <submittedName>
        <fullName evidence="1">Uncharacterized protein</fullName>
    </submittedName>
</protein>
<keyword evidence="2" id="KW-1185">Reference proteome</keyword>
<name>A0A8S1WP15_9CILI</name>
<gene>
    <name evidence="1" type="ORF">PPENT_87.1.T0950196</name>
</gene>
<sequence>MQQINTKQRLIRITLLQQSNNLNMKLKVCKLWLKGIFDQVSTLYAENQHIGQIMFKCFSADFPFLFFLKYFILHQYYIIQMTIIC</sequence>
<evidence type="ECO:0000313" key="2">
    <source>
        <dbReference type="Proteomes" id="UP000689195"/>
    </source>
</evidence>
<dbReference type="AlphaFoldDB" id="A0A8S1WP15"/>